<dbReference type="Proteomes" id="UP000054279">
    <property type="component" value="Unassembled WGS sequence"/>
</dbReference>
<dbReference type="OrthoDB" id="3235114at2759"/>
<protein>
    <submittedName>
        <fullName evidence="2">Unplaced genomic scaffold SPHSTscaffold_99, whole genome shotgun sequence</fullName>
    </submittedName>
</protein>
<feature type="region of interest" description="Disordered" evidence="1">
    <location>
        <begin position="92"/>
        <end position="123"/>
    </location>
</feature>
<dbReference type="EMBL" id="KN837174">
    <property type="protein sequence ID" value="KIJ36827.1"/>
    <property type="molecule type" value="Genomic_DNA"/>
</dbReference>
<evidence type="ECO:0000313" key="2">
    <source>
        <dbReference type="EMBL" id="KIJ36827.1"/>
    </source>
</evidence>
<gene>
    <name evidence="2" type="ORF">M422DRAFT_260687</name>
</gene>
<dbReference type="AlphaFoldDB" id="A0A0C9V5B8"/>
<feature type="compositionally biased region" description="Acidic residues" evidence="1">
    <location>
        <begin position="96"/>
        <end position="120"/>
    </location>
</feature>
<dbReference type="HOGENOM" id="CLU_698618_0_0_1"/>
<proteinExistence type="predicted"/>
<accession>A0A0C9V5B8</accession>
<sequence>MFSLNDVARQLRKASRKRSGDDSLDDPRNVKSIRLLNGMEVIVQERLGAGLSAAAASISVPANRPHSHIPIGRSDVSQLWTREQGEGGYDSGFADWGEEEPMPDGEEAEAVENTSNEDTEKDQRNATEMRAAVLNAMYAQEVPLLPGDPCLSHECVEVGTYDCVDCALPGLMCYDCIVKSHEFLPCHRPLRWTDEVYHKASFSAMGLIVAMGHGAKFCAHVGDGTGPQQLTVVDLNGIHQRLTNNLDPQGTQDVYKPFKNAQRQWRVVRAWKRSGIRSPAGAIESGQLVLPCVSCPLPGINLDADWEKHPDSNLIHTMFIGGDGNFRLRQHNKGGGEVVDPSLFGDGAFYAPNDKYKEFCRVRGGAPDDMADITCRHFKAGTDKVLNLSQKSDLPRQA</sequence>
<organism evidence="2 3">
    <name type="scientific">Sphaerobolus stellatus (strain SS14)</name>
    <dbReference type="NCBI Taxonomy" id="990650"/>
    <lineage>
        <taxon>Eukaryota</taxon>
        <taxon>Fungi</taxon>
        <taxon>Dikarya</taxon>
        <taxon>Basidiomycota</taxon>
        <taxon>Agaricomycotina</taxon>
        <taxon>Agaricomycetes</taxon>
        <taxon>Phallomycetidae</taxon>
        <taxon>Geastrales</taxon>
        <taxon>Sphaerobolaceae</taxon>
        <taxon>Sphaerobolus</taxon>
    </lineage>
</organism>
<reference evidence="2 3" key="1">
    <citation type="submission" date="2014-06" db="EMBL/GenBank/DDBJ databases">
        <title>Evolutionary Origins and Diversification of the Mycorrhizal Mutualists.</title>
        <authorList>
            <consortium name="DOE Joint Genome Institute"/>
            <consortium name="Mycorrhizal Genomics Consortium"/>
            <person name="Kohler A."/>
            <person name="Kuo A."/>
            <person name="Nagy L.G."/>
            <person name="Floudas D."/>
            <person name="Copeland A."/>
            <person name="Barry K.W."/>
            <person name="Cichocki N."/>
            <person name="Veneault-Fourrey C."/>
            <person name="LaButti K."/>
            <person name="Lindquist E.A."/>
            <person name="Lipzen A."/>
            <person name="Lundell T."/>
            <person name="Morin E."/>
            <person name="Murat C."/>
            <person name="Riley R."/>
            <person name="Ohm R."/>
            <person name="Sun H."/>
            <person name="Tunlid A."/>
            <person name="Henrissat B."/>
            <person name="Grigoriev I.V."/>
            <person name="Hibbett D.S."/>
            <person name="Martin F."/>
        </authorList>
    </citation>
    <scope>NUCLEOTIDE SEQUENCE [LARGE SCALE GENOMIC DNA]</scope>
    <source>
        <strain evidence="2 3">SS14</strain>
    </source>
</reference>
<name>A0A0C9V5B8_SPHS4</name>
<evidence type="ECO:0000313" key="3">
    <source>
        <dbReference type="Proteomes" id="UP000054279"/>
    </source>
</evidence>
<evidence type="ECO:0000256" key="1">
    <source>
        <dbReference type="SAM" id="MobiDB-lite"/>
    </source>
</evidence>
<keyword evidence="3" id="KW-1185">Reference proteome</keyword>